<protein>
    <submittedName>
        <fullName evidence="2">Uncharacterized protein</fullName>
    </submittedName>
</protein>
<evidence type="ECO:0000256" key="1">
    <source>
        <dbReference type="SAM" id="Phobius"/>
    </source>
</evidence>
<keyword evidence="1" id="KW-0472">Membrane</keyword>
<reference evidence="2" key="1">
    <citation type="submission" date="2014-11" db="EMBL/GenBank/DDBJ databases">
        <authorList>
            <person name="Amaro Gonzalez C."/>
        </authorList>
    </citation>
    <scope>NUCLEOTIDE SEQUENCE</scope>
</reference>
<organism evidence="2">
    <name type="scientific">Anguilla anguilla</name>
    <name type="common">European freshwater eel</name>
    <name type="synonym">Muraena anguilla</name>
    <dbReference type="NCBI Taxonomy" id="7936"/>
    <lineage>
        <taxon>Eukaryota</taxon>
        <taxon>Metazoa</taxon>
        <taxon>Chordata</taxon>
        <taxon>Craniata</taxon>
        <taxon>Vertebrata</taxon>
        <taxon>Euteleostomi</taxon>
        <taxon>Actinopterygii</taxon>
        <taxon>Neopterygii</taxon>
        <taxon>Teleostei</taxon>
        <taxon>Anguilliformes</taxon>
        <taxon>Anguillidae</taxon>
        <taxon>Anguilla</taxon>
    </lineage>
</organism>
<proteinExistence type="predicted"/>
<name>A0A0E9XKQ9_ANGAN</name>
<keyword evidence="1" id="KW-1133">Transmembrane helix</keyword>
<keyword evidence="1" id="KW-0812">Transmembrane</keyword>
<sequence length="81" mass="9202">MYRHMETYTYKLLNFFIGYVQGFSGVALNSVEVTLVNHVLDSLSPKKGAEVVNRLVGTYGWRESALPFWQECSFSSAILSF</sequence>
<dbReference type="AlphaFoldDB" id="A0A0E9XKQ9"/>
<dbReference type="EMBL" id="GBXM01005343">
    <property type="protein sequence ID" value="JAI03235.1"/>
    <property type="molecule type" value="Transcribed_RNA"/>
</dbReference>
<reference evidence="2" key="2">
    <citation type="journal article" date="2015" name="Fish Shellfish Immunol.">
        <title>Early steps in the European eel (Anguilla anguilla)-Vibrio vulnificus interaction in the gills: Role of the RtxA13 toxin.</title>
        <authorList>
            <person name="Callol A."/>
            <person name="Pajuelo D."/>
            <person name="Ebbesson L."/>
            <person name="Teles M."/>
            <person name="MacKenzie S."/>
            <person name="Amaro C."/>
        </authorList>
    </citation>
    <scope>NUCLEOTIDE SEQUENCE</scope>
</reference>
<evidence type="ECO:0000313" key="2">
    <source>
        <dbReference type="EMBL" id="JAI03235.1"/>
    </source>
</evidence>
<feature type="transmembrane region" description="Helical" evidence="1">
    <location>
        <begin position="12"/>
        <end position="31"/>
    </location>
</feature>
<accession>A0A0E9XKQ9</accession>